<dbReference type="EMBL" id="BLRW01000456">
    <property type="protein sequence ID" value="GFP24284.1"/>
    <property type="molecule type" value="Genomic_DNA"/>
</dbReference>
<evidence type="ECO:0000313" key="9">
    <source>
        <dbReference type="Proteomes" id="UP000585609"/>
    </source>
</evidence>
<dbReference type="Pfam" id="PF01967">
    <property type="entry name" value="MoaC"/>
    <property type="match status" value="1"/>
</dbReference>
<protein>
    <recommendedName>
        <fullName evidence="3 6">Cyclic pyranopterin monophosphate synthase</fullName>
        <ecNumber evidence="3 6">4.6.1.17</ecNumber>
    </recommendedName>
    <alternativeName>
        <fullName evidence="6">Molybdenum cofactor biosynthesis protein C</fullName>
    </alternativeName>
</protein>
<name>A0A6V8NXV2_9ACTN</name>
<comment type="pathway">
    <text evidence="2 6">Cofactor biosynthesis; molybdopterin biosynthesis.</text>
</comment>
<keyword evidence="5 6" id="KW-0456">Lyase</keyword>
<accession>A0A6V8NXV2</accession>
<dbReference type="InterPro" id="IPR002820">
    <property type="entry name" value="Mopterin_CF_biosynth-C_dom"/>
</dbReference>
<dbReference type="InterPro" id="IPR050105">
    <property type="entry name" value="MoCo_biosynth_MoaA/MoaC"/>
</dbReference>
<evidence type="ECO:0000313" key="8">
    <source>
        <dbReference type="EMBL" id="GFP24284.1"/>
    </source>
</evidence>
<dbReference type="UniPathway" id="UPA00344"/>
<comment type="subunit">
    <text evidence="6">Homohexamer; trimer of dimers.</text>
</comment>
<dbReference type="CDD" id="cd01420">
    <property type="entry name" value="MoaC_PE"/>
    <property type="match status" value="1"/>
</dbReference>
<keyword evidence="4 6" id="KW-0501">Molybdenum cofactor biosynthesis</keyword>
<dbReference type="InterPro" id="IPR036522">
    <property type="entry name" value="MoaC_sf"/>
</dbReference>
<comment type="caution">
    <text evidence="8">The sequence shown here is derived from an EMBL/GenBank/DDBJ whole genome shotgun (WGS) entry which is preliminary data.</text>
</comment>
<dbReference type="RefSeq" id="WP_308751063.1">
    <property type="nucleotide sequence ID" value="NZ_BLRY01000009.1"/>
</dbReference>
<dbReference type="AlphaFoldDB" id="A0A6V8NXV2"/>
<dbReference type="GO" id="GO:0006777">
    <property type="term" value="P:Mo-molybdopterin cofactor biosynthetic process"/>
    <property type="evidence" value="ECO:0007669"/>
    <property type="project" value="UniProtKB-UniRule"/>
</dbReference>
<feature type="binding site" evidence="6">
    <location>
        <begin position="78"/>
        <end position="80"/>
    </location>
    <ligand>
        <name>substrate</name>
    </ligand>
</feature>
<evidence type="ECO:0000256" key="2">
    <source>
        <dbReference type="ARBA" id="ARBA00005046"/>
    </source>
</evidence>
<reference evidence="8 9" key="1">
    <citation type="journal article" date="2020" name="Front. Microbiol.">
        <title>Single-cell genomics of novel Actinobacteria with the Wood-Ljungdahl pathway discovered in a serpentinizing system.</title>
        <authorList>
            <person name="Merino N."/>
            <person name="Kawai M."/>
            <person name="Boyd E.S."/>
            <person name="Colman D.R."/>
            <person name="McGlynn S.E."/>
            <person name="Nealson K.H."/>
            <person name="Kurokawa K."/>
            <person name="Hongoh Y."/>
        </authorList>
    </citation>
    <scope>NUCLEOTIDE SEQUENCE [LARGE SCALE GENOMIC DNA]</scope>
    <source>
        <strain evidence="8 9">S09_30</strain>
    </source>
</reference>
<dbReference type="EC" id="4.6.1.17" evidence="3 6"/>
<evidence type="ECO:0000256" key="1">
    <source>
        <dbReference type="ARBA" id="ARBA00001637"/>
    </source>
</evidence>
<evidence type="ECO:0000259" key="7">
    <source>
        <dbReference type="Pfam" id="PF01967"/>
    </source>
</evidence>
<evidence type="ECO:0000256" key="4">
    <source>
        <dbReference type="ARBA" id="ARBA00023150"/>
    </source>
</evidence>
<sequence length="161" mass="17704">MTSLEGLTHLNQQGQVKMVDVSGKEESRRIAVASGEILMHEKTLELIKKNQIAKGDVLAVARLAGIQGAKRTFELIPLCHQIRLDVVNVDLEMDEQNHKVLARSQVICTDRTGAEMEALVAVSLALLTVYDMCKAVDKDMVMGEVKLLQKSGGRSGEYGRE</sequence>
<comment type="similarity">
    <text evidence="6">Belongs to the MoaC family.</text>
</comment>
<feature type="binding site" evidence="6">
    <location>
        <begin position="116"/>
        <end position="117"/>
    </location>
    <ligand>
        <name>substrate</name>
    </ligand>
</feature>
<dbReference type="HAMAP" id="MF_01224_B">
    <property type="entry name" value="MoaC_B"/>
    <property type="match status" value="1"/>
</dbReference>
<dbReference type="GO" id="GO:0061799">
    <property type="term" value="F:cyclic pyranopterin monophosphate synthase activity"/>
    <property type="evidence" value="ECO:0007669"/>
    <property type="project" value="UniProtKB-UniRule"/>
</dbReference>
<dbReference type="SUPFAM" id="SSF55040">
    <property type="entry name" value="Molybdenum cofactor biosynthesis protein C, MoaC"/>
    <property type="match status" value="1"/>
</dbReference>
<dbReference type="InterPro" id="IPR047594">
    <property type="entry name" value="MoaC_bact/euk"/>
</dbReference>
<organism evidence="8 9">
    <name type="scientific">Candidatus Hakubella thermalkaliphila</name>
    <dbReference type="NCBI Taxonomy" id="2754717"/>
    <lineage>
        <taxon>Bacteria</taxon>
        <taxon>Bacillati</taxon>
        <taxon>Actinomycetota</taxon>
        <taxon>Actinomycetota incertae sedis</taxon>
        <taxon>Candidatus Hakubellales</taxon>
        <taxon>Candidatus Hakubellaceae</taxon>
        <taxon>Candidatus Hakubella</taxon>
    </lineage>
</organism>
<proteinExistence type="inferred from homology"/>
<dbReference type="PANTHER" id="PTHR22960">
    <property type="entry name" value="MOLYBDOPTERIN COFACTOR SYNTHESIS PROTEIN A"/>
    <property type="match status" value="1"/>
</dbReference>
<evidence type="ECO:0000256" key="5">
    <source>
        <dbReference type="ARBA" id="ARBA00023239"/>
    </source>
</evidence>
<comment type="function">
    <text evidence="6">Catalyzes the conversion of (8S)-3',8-cyclo-7,8-dihydroguanosine 5'-triphosphate to cyclic pyranopterin monophosphate (cPMP).</text>
</comment>
<feature type="domain" description="Molybdopterin cofactor biosynthesis C (MoaC)" evidence="7">
    <location>
        <begin position="18"/>
        <end position="153"/>
    </location>
</feature>
<comment type="catalytic activity">
    <reaction evidence="1 6">
        <text>(8S)-3',8-cyclo-7,8-dihydroguanosine 5'-triphosphate = cyclic pyranopterin phosphate + diphosphate</text>
        <dbReference type="Rhea" id="RHEA:49580"/>
        <dbReference type="ChEBI" id="CHEBI:33019"/>
        <dbReference type="ChEBI" id="CHEBI:59648"/>
        <dbReference type="ChEBI" id="CHEBI:131766"/>
        <dbReference type="EC" id="4.6.1.17"/>
    </reaction>
</comment>
<gene>
    <name evidence="6" type="primary">moaC</name>
    <name evidence="8" type="ORF">HKBW3S09_01751</name>
</gene>
<evidence type="ECO:0000256" key="6">
    <source>
        <dbReference type="HAMAP-Rule" id="MF_01224"/>
    </source>
</evidence>
<dbReference type="Gene3D" id="3.30.70.640">
    <property type="entry name" value="Molybdopterin cofactor biosynthesis C (MoaC) domain"/>
    <property type="match status" value="1"/>
</dbReference>
<dbReference type="Proteomes" id="UP000585609">
    <property type="component" value="Unassembled WGS sequence"/>
</dbReference>
<evidence type="ECO:0000256" key="3">
    <source>
        <dbReference type="ARBA" id="ARBA00012575"/>
    </source>
</evidence>
<dbReference type="NCBIfam" id="TIGR00581">
    <property type="entry name" value="moaC"/>
    <property type="match status" value="1"/>
</dbReference>
<dbReference type="NCBIfam" id="NF006870">
    <property type="entry name" value="PRK09364.1"/>
    <property type="match status" value="1"/>
</dbReference>
<dbReference type="InterPro" id="IPR023045">
    <property type="entry name" value="MoaC"/>
</dbReference>
<feature type="active site" evidence="6">
    <location>
        <position position="131"/>
    </location>
</feature>